<gene>
    <name evidence="1" type="ORF">MKK02DRAFT_41606</name>
</gene>
<evidence type="ECO:0000313" key="1">
    <source>
        <dbReference type="EMBL" id="KAI9631968.1"/>
    </source>
</evidence>
<dbReference type="Proteomes" id="UP001164286">
    <property type="component" value="Unassembled WGS sequence"/>
</dbReference>
<reference evidence="1" key="1">
    <citation type="journal article" date="2022" name="G3 (Bethesda)">
        <title>High quality genome of the basidiomycete yeast Dioszegia hungarica PDD-24b-2 isolated from cloud water.</title>
        <authorList>
            <person name="Jarrige D."/>
            <person name="Haridas S."/>
            <person name="Bleykasten-Grosshans C."/>
            <person name="Joly M."/>
            <person name="Nadalig T."/>
            <person name="Sancelme M."/>
            <person name="Vuilleumier S."/>
            <person name="Grigoriev I.V."/>
            <person name="Amato P."/>
            <person name="Bringel F."/>
        </authorList>
    </citation>
    <scope>NUCLEOTIDE SEQUENCE</scope>
    <source>
        <strain evidence="1">PDD-24b-2</strain>
    </source>
</reference>
<dbReference type="EMBL" id="JAKWFO010000016">
    <property type="protein sequence ID" value="KAI9631968.1"/>
    <property type="molecule type" value="Genomic_DNA"/>
</dbReference>
<proteinExistence type="predicted"/>
<evidence type="ECO:0000313" key="2">
    <source>
        <dbReference type="Proteomes" id="UP001164286"/>
    </source>
</evidence>
<dbReference type="AlphaFoldDB" id="A0AA38GZT3"/>
<organism evidence="1 2">
    <name type="scientific">Dioszegia hungarica</name>
    <dbReference type="NCBI Taxonomy" id="4972"/>
    <lineage>
        <taxon>Eukaryota</taxon>
        <taxon>Fungi</taxon>
        <taxon>Dikarya</taxon>
        <taxon>Basidiomycota</taxon>
        <taxon>Agaricomycotina</taxon>
        <taxon>Tremellomycetes</taxon>
        <taxon>Tremellales</taxon>
        <taxon>Bulleribasidiaceae</taxon>
        <taxon>Dioszegia</taxon>
    </lineage>
</organism>
<protein>
    <submittedName>
        <fullName evidence="1">Uncharacterized protein</fullName>
    </submittedName>
</protein>
<name>A0AA38GZT3_9TREE</name>
<dbReference type="SUPFAM" id="SSF58113">
    <property type="entry name" value="Apolipoprotein A-I"/>
    <property type="match status" value="1"/>
</dbReference>
<comment type="caution">
    <text evidence="1">The sequence shown here is derived from an EMBL/GenBank/DDBJ whole genome shotgun (WGS) entry which is preliminary data.</text>
</comment>
<dbReference type="GeneID" id="77730835"/>
<keyword evidence="2" id="KW-1185">Reference proteome</keyword>
<dbReference type="RefSeq" id="XP_052941745.1">
    <property type="nucleotide sequence ID" value="XM_053091630.1"/>
</dbReference>
<sequence>MMRTSALRIASQAPALRTTTTRRTAVASRQVAPVARAQRISIRSFADAAAPPPPPPSQPVGGGNTGMFIVLGALVALGGAGYMYLKPVRDLAATANNTVKTVKSGADTSSDLVASLAKSVLPPGVFGIYSALAQSEGGINGLLSSLKDKDIQGVLDQVKASGGDDVKRIVEKVEKRVKAANGKVQDVDWKALAEELKKELPEASQKYVDMFIGQIPSKEDYDQFVSKLKKAGQEKTKEIEAAASKVMQQVEKAKKEGKGTADAYIKGLKEAAPADVDALIQQIKDAAKSAGLPADQIESWMKSKAEDGKVDVEAMAKNLESKLKMAAKFLPGEPRDLVDQVKQFSPSLAGLLAQSMKQAGIVDDSLNRKK</sequence>
<accession>A0AA38GZT3</accession>